<dbReference type="Proteomes" id="UP000001072">
    <property type="component" value="Unassembled WGS sequence"/>
</dbReference>
<dbReference type="InParanoid" id="F4S4C2"/>
<dbReference type="VEuPathDB" id="FungiDB:MELLADRAFT_67720"/>
<keyword evidence="3" id="KW-1185">Reference proteome</keyword>
<dbReference type="AlphaFoldDB" id="F4S4C2"/>
<gene>
    <name evidence="2" type="ORF">MELLADRAFT_67720</name>
</gene>
<feature type="region of interest" description="Disordered" evidence="1">
    <location>
        <begin position="184"/>
        <end position="271"/>
    </location>
</feature>
<reference evidence="3" key="1">
    <citation type="journal article" date="2011" name="Proc. Natl. Acad. Sci. U.S.A.">
        <title>Obligate biotrophy features unraveled by the genomic analysis of rust fungi.</title>
        <authorList>
            <person name="Duplessis S."/>
            <person name="Cuomo C.A."/>
            <person name="Lin Y.-C."/>
            <person name="Aerts A."/>
            <person name="Tisserant E."/>
            <person name="Veneault-Fourrey C."/>
            <person name="Joly D.L."/>
            <person name="Hacquard S."/>
            <person name="Amselem J."/>
            <person name="Cantarel B.L."/>
            <person name="Chiu R."/>
            <person name="Coutinho P.M."/>
            <person name="Feau N."/>
            <person name="Field M."/>
            <person name="Frey P."/>
            <person name="Gelhaye E."/>
            <person name="Goldberg J."/>
            <person name="Grabherr M.G."/>
            <person name="Kodira C.D."/>
            <person name="Kohler A."/>
            <person name="Kuees U."/>
            <person name="Lindquist E.A."/>
            <person name="Lucas S.M."/>
            <person name="Mago R."/>
            <person name="Mauceli E."/>
            <person name="Morin E."/>
            <person name="Murat C."/>
            <person name="Pangilinan J.L."/>
            <person name="Park R."/>
            <person name="Pearson M."/>
            <person name="Quesneville H."/>
            <person name="Rouhier N."/>
            <person name="Sakthikumar S."/>
            <person name="Salamov A.A."/>
            <person name="Schmutz J."/>
            <person name="Selles B."/>
            <person name="Shapiro H."/>
            <person name="Tanguay P."/>
            <person name="Tuskan G.A."/>
            <person name="Henrissat B."/>
            <person name="Van de Peer Y."/>
            <person name="Rouze P."/>
            <person name="Ellis J.G."/>
            <person name="Dodds P.N."/>
            <person name="Schein J.E."/>
            <person name="Zhong S."/>
            <person name="Hamelin R.C."/>
            <person name="Grigoriev I.V."/>
            <person name="Szabo L.J."/>
            <person name="Martin F."/>
        </authorList>
    </citation>
    <scope>NUCLEOTIDE SEQUENCE [LARGE SCALE GENOMIC DNA]</scope>
    <source>
        <strain evidence="3">98AG31 / pathotype 3-4-7</strain>
    </source>
</reference>
<organism evidence="3">
    <name type="scientific">Melampsora larici-populina (strain 98AG31 / pathotype 3-4-7)</name>
    <name type="common">Poplar leaf rust fungus</name>
    <dbReference type="NCBI Taxonomy" id="747676"/>
    <lineage>
        <taxon>Eukaryota</taxon>
        <taxon>Fungi</taxon>
        <taxon>Dikarya</taxon>
        <taxon>Basidiomycota</taxon>
        <taxon>Pucciniomycotina</taxon>
        <taxon>Pucciniomycetes</taxon>
        <taxon>Pucciniales</taxon>
        <taxon>Melampsoraceae</taxon>
        <taxon>Melampsora</taxon>
    </lineage>
</organism>
<dbReference type="KEGG" id="mlr:MELLADRAFT_67720"/>
<evidence type="ECO:0000313" key="2">
    <source>
        <dbReference type="EMBL" id="EGG00499.1"/>
    </source>
</evidence>
<dbReference type="HOGENOM" id="CLU_080766_0_0_1"/>
<proteinExistence type="predicted"/>
<dbReference type="OrthoDB" id="10360870at2759"/>
<dbReference type="RefSeq" id="XP_007416146.1">
    <property type="nucleotide sequence ID" value="XM_007416084.1"/>
</dbReference>
<protein>
    <submittedName>
        <fullName evidence="2">Uncharacterized protein</fullName>
    </submittedName>
</protein>
<evidence type="ECO:0000313" key="3">
    <source>
        <dbReference type="Proteomes" id="UP000001072"/>
    </source>
</evidence>
<sequence length="271" mass="30593">MTYPTRIVNLYSKADLNALLGNSSGDWTDYLPPPSLERRVPSTKPICLTADPTKFRLDMAFNRDGPKRDHNNRFTSEIDPKTLPPTIEGPRSIASDITEHAGKREWRKHWAKWSFPIRKDAPRGLTWGPYHATPEVSLKRPAEDGTLLEEPKRRRIFTVLRSPQKPLIVKLKINQKLLISADKDSKISRDQESVKSSFTKRSRSGSSVVGDIGQIQSKRRCNPKAAPKPARAGDGKMKRVTSSQLAEMFSQRHINSRTLHTPPVALVRKSS</sequence>
<name>F4S4C2_MELLP</name>
<accession>F4S4C2</accession>
<feature type="region of interest" description="Disordered" evidence="1">
    <location>
        <begin position="62"/>
        <end position="91"/>
    </location>
</feature>
<dbReference type="GeneID" id="18930885"/>
<feature type="compositionally biased region" description="Basic and acidic residues" evidence="1">
    <location>
        <begin position="184"/>
        <end position="193"/>
    </location>
</feature>
<dbReference type="EMBL" id="GL883146">
    <property type="protein sequence ID" value="EGG00499.1"/>
    <property type="molecule type" value="Genomic_DNA"/>
</dbReference>
<feature type="compositionally biased region" description="Basic and acidic residues" evidence="1">
    <location>
        <begin position="64"/>
        <end position="80"/>
    </location>
</feature>
<evidence type="ECO:0000256" key="1">
    <source>
        <dbReference type="SAM" id="MobiDB-lite"/>
    </source>
</evidence>